<feature type="active site" evidence="9">
    <location>
        <position position="43"/>
    </location>
</feature>
<evidence type="ECO:0000256" key="11">
    <source>
        <dbReference type="SAM" id="MobiDB-lite"/>
    </source>
</evidence>
<evidence type="ECO:0000256" key="1">
    <source>
        <dbReference type="ARBA" id="ARBA00012920"/>
    </source>
</evidence>
<feature type="domain" description="L-asparaginase N-terminal" evidence="12">
    <location>
        <begin position="34"/>
        <end position="235"/>
    </location>
</feature>
<evidence type="ECO:0000256" key="3">
    <source>
        <dbReference type="ARBA" id="ARBA00022801"/>
    </source>
</evidence>
<dbReference type="SUPFAM" id="SSF53774">
    <property type="entry name" value="Glutaminase/Asparaginase"/>
    <property type="match status" value="1"/>
</dbReference>
<feature type="binding site" evidence="7">
    <location>
        <position position="102"/>
    </location>
    <ligand>
        <name>substrate</name>
    </ligand>
</feature>
<proteinExistence type="inferred from homology"/>
<dbReference type="PIRSF" id="PIRSF001220">
    <property type="entry name" value="L-ASNase_gatD"/>
    <property type="match status" value="1"/>
</dbReference>
<keyword evidence="2" id="KW-0677">Repeat</keyword>
<dbReference type="Gene3D" id="3.40.50.1170">
    <property type="entry name" value="L-asparaginase, N-terminal domain"/>
    <property type="match status" value="1"/>
</dbReference>
<dbReference type="PIRSF" id="PIRSF500176">
    <property type="entry name" value="L_ASNase"/>
    <property type="match status" value="1"/>
</dbReference>
<dbReference type="Gene3D" id="3.40.50.40">
    <property type="match status" value="1"/>
</dbReference>
<dbReference type="Pfam" id="PF17763">
    <property type="entry name" value="Asparaginase_C"/>
    <property type="match status" value="1"/>
</dbReference>
<dbReference type="SMART" id="SM00248">
    <property type="entry name" value="ANK"/>
    <property type="match status" value="6"/>
</dbReference>
<dbReference type="InterPro" id="IPR027475">
    <property type="entry name" value="Asparaginase/glutaminase_AS2"/>
</dbReference>
<dbReference type="InterPro" id="IPR006033">
    <property type="entry name" value="AsnA_fam"/>
</dbReference>
<sequence length="752" mass="81514">MGGENEGSVQVPSSREGARRSSVSQRLEQAADANVLVIYTGGTIGMMPTDDGYAPAPNFLKEYLKGLPQCHEAGFPELTLPLSRYGKRIQYEILEYEPLLDSCNIGMDDWLRISNDIEKHYDKYEAFVVLHGTDTMAYTASALSFLCENLTKTVVITGSQVPMALSQSDGMANFLGALTVAGHFCIPEVGLYFNNRLLRGNRCRKVDASGFDAFDTPNYAPLVTLGTSLDVHWHRIRSGSHGAQFRVAKAMSRDVTTLRLFPGMTLSTVEHIFSPPIKGVILETFGAGNGPDSNQEFLNILTRAHERGIVIANCTQCIKGAVSGAYKTGVVLRRAGVVPCLDMTTEAALTKLAYLLSRYEQQEDVEQYMQSNIRGEITMEEKAKFSLNDNDFIRKIAEAMSEAEGTNVDKTTNRIVKALGPVLLCSSASQGDTDMLERLIYSRVDPSASDYDSRSPMHLAAANGKIDALSFLISKGGDVNALDRWMGTPLLDAIIFGHDDCAQMLQKHSGYVVKSEFISRLLRAASEGDAALVERLCKFGGNPSDRDYDKRTALHIAAATGNEEIINILLSHGAEVNALDRWLSTPLDDALKQGNESIINILRDAGATHGSGAHSPRKHTQGSAGNLKQSHPGVEYDYSPPLPSTKAKKVAKKHESYSTGKKSTFVLEGHGSLADLSRGAPNGAISARPRLEGEQQPHPPLDLQKTPYAARKGPSGSTVKKRVTGKSARGVDDIILPALSAAKKGIVQQSKA</sequence>
<evidence type="ECO:0000259" key="13">
    <source>
        <dbReference type="Pfam" id="PF17763"/>
    </source>
</evidence>
<dbReference type="SUPFAM" id="SSF48403">
    <property type="entry name" value="Ankyrin repeat"/>
    <property type="match status" value="1"/>
</dbReference>
<comment type="similarity">
    <text evidence="5">In the N-terminal section; belongs to the asparaginase 1 family.</text>
</comment>
<feature type="domain" description="Asparaginase/glutaminase C-terminal" evidence="13">
    <location>
        <begin position="255"/>
        <end position="369"/>
    </location>
</feature>
<evidence type="ECO:0000256" key="8">
    <source>
        <dbReference type="PROSITE-ProRule" id="PRU00023"/>
    </source>
</evidence>
<dbReference type="InterPro" id="IPR036152">
    <property type="entry name" value="Asp/glu_Ase-like_sf"/>
</dbReference>
<dbReference type="PRINTS" id="PR01415">
    <property type="entry name" value="ANKYRIN"/>
</dbReference>
<dbReference type="EC" id="3.5.1.1" evidence="1"/>
<feature type="binding site" evidence="7">
    <location>
        <begin position="133"/>
        <end position="134"/>
    </location>
    <ligand>
        <name>substrate</name>
    </ligand>
</feature>
<dbReference type="PROSITE" id="PS51732">
    <property type="entry name" value="ASN_GLN_ASE_3"/>
    <property type="match status" value="1"/>
</dbReference>
<dbReference type="InterPro" id="IPR006034">
    <property type="entry name" value="Asparaginase/glutaminase-like"/>
</dbReference>
<dbReference type="CDD" id="cd08963">
    <property type="entry name" value="L-asparaginase_I"/>
    <property type="match status" value="1"/>
</dbReference>
<evidence type="ECO:0000259" key="12">
    <source>
        <dbReference type="Pfam" id="PF00710"/>
    </source>
</evidence>
<feature type="region of interest" description="Disordered" evidence="11">
    <location>
        <begin position="673"/>
        <end position="726"/>
    </location>
</feature>
<accession>A0A7S3GEV7</accession>
<dbReference type="SMART" id="SM00870">
    <property type="entry name" value="Asparaginase"/>
    <property type="match status" value="1"/>
</dbReference>
<dbReference type="Pfam" id="PF12796">
    <property type="entry name" value="Ank_2"/>
    <property type="match status" value="2"/>
</dbReference>
<evidence type="ECO:0000256" key="6">
    <source>
        <dbReference type="PIRSR" id="PIRSR001220-1"/>
    </source>
</evidence>
<dbReference type="InterPro" id="IPR027474">
    <property type="entry name" value="L-asparaginase_N"/>
</dbReference>
<dbReference type="SFLD" id="SFLDS00057">
    <property type="entry name" value="Glutaminase/Asparaginase"/>
    <property type="match status" value="1"/>
</dbReference>
<dbReference type="PANTHER" id="PTHR11707:SF28">
    <property type="entry name" value="60 KDA LYSOPHOSPHOLIPASE"/>
    <property type="match status" value="1"/>
</dbReference>
<dbReference type="InterPro" id="IPR037152">
    <property type="entry name" value="L-asparaginase_N_sf"/>
</dbReference>
<dbReference type="PRINTS" id="PR00139">
    <property type="entry name" value="ASNGLNASE"/>
</dbReference>
<evidence type="ECO:0000256" key="7">
    <source>
        <dbReference type="PIRSR" id="PIRSR001220-2"/>
    </source>
</evidence>
<dbReference type="PROSITE" id="PS50088">
    <property type="entry name" value="ANK_REPEAT"/>
    <property type="match status" value="2"/>
</dbReference>
<dbReference type="GO" id="GO:0004067">
    <property type="term" value="F:asparaginase activity"/>
    <property type="evidence" value="ECO:0007669"/>
    <property type="project" value="UniProtKB-UniRule"/>
</dbReference>
<dbReference type="PROSITE" id="PS50297">
    <property type="entry name" value="ANK_REP_REGION"/>
    <property type="match status" value="2"/>
</dbReference>
<dbReference type="InterPro" id="IPR041725">
    <property type="entry name" value="L-asparaginase_I"/>
</dbReference>
<dbReference type="GO" id="GO:0006528">
    <property type="term" value="P:asparagine metabolic process"/>
    <property type="evidence" value="ECO:0007669"/>
    <property type="project" value="UniProtKB-ARBA"/>
</dbReference>
<dbReference type="InterPro" id="IPR040919">
    <property type="entry name" value="Asparaginase_C"/>
</dbReference>
<dbReference type="AlphaFoldDB" id="A0A7S3GEV7"/>
<dbReference type="Gene3D" id="1.25.40.20">
    <property type="entry name" value="Ankyrin repeat-containing domain"/>
    <property type="match status" value="2"/>
</dbReference>
<keyword evidence="4 8" id="KW-0040">ANK repeat</keyword>
<dbReference type="FunFam" id="3.40.50.1170:FF:000003">
    <property type="entry name" value="60 kDa lysophospholipase"/>
    <property type="match status" value="1"/>
</dbReference>
<feature type="repeat" description="ANK" evidence="8">
    <location>
        <begin position="452"/>
        <end position="484"/>
    </location>
</feature>
<organism evidence="14">
    <name type="scientific">Palpitomonas bilix</name>
    <dbReference type="NCBI Taxonomy" id="652834"/>
    <lineage>
        <taxon>Eukaryota</taxon>
        <taxon>Eukaryota incertae sedis</taxon>
    </lineage>
</organism>
<evidence type="ECO:0000256" key="4">
    <source>
        <dbReference type="ARBA" id="ARBA00023043"/>
    </source>
</evidence>
<dbReference type="NCBIfam" id="TIGR00519">
    <property type="entry name" value="asnASE_I"/>
    <property type="match status" value="1"/>
</dbReference>
<protein>
    <recommendedName>
        <fullName evidence="1">asparaginase</fullName>
        <ecNumber evidence="1">3.5.1.1</ecNumber>
    </recommendedName>
</protein>
<gene>
    <name evidence="14" type="ORF">PBIL07802_LOCUS26194</name>
</gene>
<feature type="active site" description="O-isoaspartyl threonine intermediate" evidence="6">
    <location>
        <position position="43"/>
    </location>
</feature>
<dbReference type="EMBL" id="HBIB01040284">
    <property type="protein sequence ID" value="CAE0263891.1"/>
    <property type="molecule type" value="Transcribed_RNA"/>
</dbReference>
<evidence type="ECO:0000256" key="5">
    <source>
        <dbReference type="ARBA" id="ARBA00061199"/>
    </source>
</evidence>
<keyword evidence="3" id="KW-0378">Hydrolase</keyword>
<evidence type="ECO:0000313" key="14">
    <source>
        <dbReference type="EMBL" id="CAE0263891.1"/>
    </source>
</evidence>
<dbReference type="InterPro" id="IPR020827">
    <property type="entry name" value="Asparaginase/glutaminase_AS1"/>
</dbReference>
<feature type="region of interest" description="Disordered" evidence="11">
    <location>
        <begin position="607"/>
        <end position="659"/>
    </location>
</feature>
<dbReference type="InterPro" id="IPR036770">
    <property type="entry name" value="Ankyrin_rpt-contain_sf"/>
</dbReference>
<feature type="active site" evidence="10">
    <location>
        <position position="133"/>
    </location>
</feature>
<evidence type="ECO:0000256" key="2">
    <source>
        <dbReference type="ARBA" id="ARBA00022737"/>
    </source>
</evidence>
<feature type="region of interest" description="Disordered" evidence="11">
    <location>
        <begin position="1"/>
        <end position="26"/>
    </location>
</feature>
<dbReference type="PROSITE" id="PS00144">
    <property type="entry name" value="ASN_GLN_ASE_1"/>
    <property type="match status" value="1"/>
</dbReference>
<dbReference type="Pfam" id="PF00710">
    <property type="entry name" value="Asparaginase"/>
    <property type="match status" value="1"/>
</dbReference>
<dbReference type="PANTHER" id="PTHR11707">
    <property type="entry name" value="L-ASPARAGINASE"/>
    <property type="match status" value="1"/>
</dbReference>
<evidence type="ECO:0000256" key="10">
    <source>
        <dbReference type="PROSITE-ProRule" id="PRU10100"/>
    </source>
</evidence>
<feature type="repeat" description="ANK" evidence="8">
    <location>
        <begin position="549"/>
        <end position="581"/>
    </location>
</feature>
<dbReference type="InterPro" id="IPR027473">
    <property type="entry name" value="L-asparaginase_C"/>
</dbReference>
<name>A0A7S3GEV7_9EUKA</name>
<evidence type="ECO:0000256" key="9">
    <source>
        <dbReference type="PROSITE-ProRule" id="PRU10099"/>
    </source>
</evidence>
<dbReference type="FunFam" id="3.40.50.40:FF:000001">
    <property type="entry name" value="L-asparaginase 1"/>
    <property type="match status" value="1"/>
</dbReference>
<dbReference type="InterPro" id="IPR002110">
    <property type="entry name" value="Ankyrin_rpt"/>
</dbReference>
<dbReference type="PROSITE" id="PS00917">
    <property type="entry name" value="ASN_GLN_ASE_2"/>
    <property type="match status" value="1"/>
</dbReference>
<reference evidence="14" key="1">
    <citation type="submission" date="2021-01" db="EMBL/GenBank/DDBJ databases">
        <authorList>
            <person name="Corre E."/>
            <person name="Pelletier E."/>
            <person name="Niang G."/>
            <person name="Scheremetjew M."/>
            <person name="Finn R."/>
            <person name="Kale V."/>
            <person name="Holt S."/>
            <person name="Cochrane G."/>
            <person name="Meng A."/>
            <person name="Brown T."/>
            <person name="Cohen L."/>
        </authorList>
    </citation>
    <scope>NUCLEOTIDE SEQUENCE</scope>
    <source>
        <strain evidence="14">NIES-2562</strain>
    </source>
</reference>